<protein>
    <submittedName>
        <fullName evidence="2">Uncharacterized protein</fullName>
    </submittedName>
</protein>
<dbReference type="InterPro" id="IPR036504">
    <property type="entry name" value="CGI121/TPRKB_sf"/>
</dbReference>
<comment type="similarity">
    <text evidence="1">Belongs to the CGI121/TPRKB family.</text>
</comment>
<dbReference type="Gene3D" id="3.30.2380.10">
    <property type="entry name" value="CGI121/TPRKB"/>
    <property type="match status" value="1"/>
</dbReference>
<evidence type="ECO:0000256" key="1">
    <source>
        <dbReference type="ARBA" id="ARBA00005546"/>
    </source>
</evidence>
<dbReference type="EMBL" id="QNVH01000009">
    <property type="protein sequence ID" value="TDA39621.1"/>
    <property type="molecule type" value="Genomic_DNA"/>
</dbReference>
<name>A0A523BF95_9CREN</name>
<dbReference type="AlphaFoldDB" id="A0A523BF95"/>
<sequence>MLTGYREGIHFAIIPMRLHDPSKIQEILSLAKRDGFGLQIMDADLVAGYEHLLLAMEMAIRAWKEGRNIARSLAMEALLYASAKRQIKDAISTVGPSSSGRCAILVLSDSEELLETTLVKLRDYGIEDDSLMELSEEKVNKIMSTFGIGEPELSIARKLHPSMASTIQSLVLERVSMSDLNR</sequence>
<accession>A0A523BF95</accession>
<evidence type="ECO:0000313" key="2">
    <source>
        <dbReference type="EMBL" id="TDA39621.1"/>
    </source>
</evidence>
<dbReference type="InterPro" id="IPR013926">
    <property type="entry name" value="CGI121/TPRKB"/>
</dbReference>
<dbReference type="Proteomes" id="UP000315399">
    <property type="component" value="Unassembled WGS sequence"/>
</dbReference>
<dbReference type="Pfam" id="PF08617">
    <property type="entry name" value="CGI-121"/>
    <property type="match status" value="1"/>
</dbReference>
<comment type="caution">
    <text evidence="2">The sequence shown here is derived from an EMBL/GenBank/DDBJ whole genome shotgun (WGS) entry which is preliminary data.</text>
</comment>
<dbReference type="SUPFAM" id="SSF143870">
    <property type="entry name" value="PF0523-like"/>
    <property type="match status" value="1"/>
</dbReference>
<proteinExistence type="inferred from homology"/>
<gene>
    <name evidence="2" type="ORF">DSO08_01775</name>
</gene>
<dbReference type="NCBIfam" id="NF011465">
    <property type="entry name" value="PRK14886.1-1"/>
    <property type="match status" value="1"/>
</dbReference>
<evidence type="ECO:0000313" key="3">
    <source>
        <dbReference type="Proteomes" id="UP000315399"/>
    </source>
</evidence>
<organism evidence="2 3">
    <name type="scientific">Thermoproteota archaeon</name>
    <dbReference type="NCBI Taxonomy" id="2056631"/>
    <lineage>
        <taxon>Archaea</taxon>
        <taxon>Thermoproteota</taxon>
    </lineage>
</organism>
<reference evidence="2 3" key="1">
    <citation type="journal article" date="2019" name="Nat. Microbiol.">
        <title>Expanding anaerobic alkane metabolism in the domain of Archaea.</title>
        <authorList>
            <person name="Wang Y."/>
            <person name="Wegener G."/>
            <person name="Hou J."/>
            <person name="Wang F."/>
            <person name="Xiao X."/>
        </authorList>
    </citation>
    <scope>NUCLEOTIDE SEQUENCE [LARGE SCALE GENOMIC DNA]</scope>
    <source>
        <strain evidence="2">WYZ-LMO10</strain>
    </source>
</reference>